<evidence type="ECO:0000313" key="2">
    <source>
        <dbReference type="Proteomes" id="UP000827092"/>
    </source>
</evidence>
<keyword evidence="2" id="KW-1185">Reference proteome</keyword>
<protein>
    <submittedName>
        <fullName evidence="1">Uncharacterized protein</fullName>
    </submittedName>
</protein>
<reference evidence="1 2" key="1">
    <citation type="journal article" date="2022" name="Nat. Ecol. Evol.">
        <title>A masculinizing supergene underlies an exaggerated male reproductive morph in a spider.</title>
        <authorList>
            <person name="Hendrickx F."/>
            <person name="De Corte Z."/>
            <person name="Sonet G."/>
            <person name="Van Belleghem S.M."/>
            <person name="Kostlbacher S."/>
            <person name="Vangestel C."/>
        </authorList>
    </citation>
    <scope>NUCLEOTIDE SEQUENCE [LARGE SCALE GENOMIC DNA]</scope>
    <source>
        <strain evidence="1">W744_W776</strain>
    </source>
</reference>
<organism evidence="1 2">
    <name type="scientific">Oedothorax gibbosus</name>
    <dbReference type="NCBI Taxonomy" id="931172"/>
    <lineage>
        <taxon>Eukaryota</taxon>
        <taxon>Metazoa</taxon>
        <taxon>Ecdysozoa</taxon>
        <taxon>Arthropoda</taxon>
        <taxon>Chelicerata</taxon>
        <taxon>Arachnida</taxon>
        <taxon>Araneae</taxon>
        <taxon>Araneomorphae</taxon>
        <taxon>Entelegynae</taxon>
        <taxon>Araneoidea</taxon>
        <taxon>Linyphiidae</taxon>
        <taxon>Erigoninae</taxon>
        <taxon>Oedothorax</taxon>
    </lineage>
</organism>
<dbReference type="Proteomes" id="UP000827092">
    <property type="component" value="Unassembled WGS sequence"/>
</dbReference>
<gene>
    <name evidence="1" type="ORF">JTE90_011275</name>
</gene>
<accession>A0AAV6TXU5</accession>
<dbReference type="EMBL" id="JAFNEN010000898">
    <property type="protein sequence ID" value="KAG8176291.1"/>
    <property type="molecule type" value="Genomic_DNA"/>
</dbReference>
<name>A0AAV6TXU5_9ARAC</name>
<proteinExistence type="predicted"/>
<sequence length="117" mass="13334">MAEELKSEIGKLENLIGCEKADITSKDSIEELIEALNSKYKSDIHSSIRLHRLEFYQALIEDARLKKKKSVEVEETFLLAKDDTDAKKEAKTVEVGDLERPTEVVSVPPEDIDEWVM</sequence>
<evidence type="ECO:0000313" key="1">
    <source>
        <dbReference type="EMBL" id="KAG8176291.1"/>
    </source>
</evidence>
<dbReference type="AlphaFoldDB" id="A0AAV6TXU5"/>
<comment type="caution">
    <text evidence="1">The sequence shown here is derived from an EMBL/GenBank/DDBJ whole genome shotgun (WGS) entry which is preliminary data.</text>
</comment>